<name>A0A7T0KFY5_9CORY</name>
<keyword evidence="4" id="KW-1185">Reference proteome</keyword>
<dbReference type="InterPro" id="IPR007060">
    <property type="entry name" value="FtsL/DivIC"/>
</dbReference>
<gene>
    <name evidence="3" type="ORF">G7Y31_04000</name>
</gene>
<keyword evidence="2" id="KW-0812">Transmembrane</keyword>
<keyword evidence="1" id="KW-0175">Coiled coil</keyword>
<accession>A0A7T0KFY5</accession>
<dbReference type="Pfam" id="PF04977">
    <property type="entry name" value="DivIC"/>
    <property type="match status" value="1"/>
</dbReference>
<dbReference type="AlphaFoldDB" id="A0A7T0KFY5"/>
<dbReference type="RefSeq" id="WP_196823615.1">
    <property type="nucleotide sequence ID" value="NZ_CP064954.1"/>
</dbReference>
<organism evidence="3 4">
    <name type="scientific">Corynebacterium lizhenjunii</name>
    <dbReference type="NCBI Taxonomy" id="2709394"/>
    <lineage>
        <taxon>Bacteria</taxon>
        <taxon>Bacillati</taxon>
        <taxon>Actinomycetota</taxon>
        <taxon>Actinomycetes</taxon>
        <taxon>Mycobacteriales</taxon>
        <taxon>Corynebacteriaceae</taxon>
        <taxon>Corynebacterium</taxon>
    </lineage>
</organism>
<evidence type="ECO:0000256" key="2">
    <source>
        <dbReference type="SAM" id="Phobius"/>
    </source>
</evidence>
<keyword evidence="2" id="KW-0472">Membrane</keyword>
<proteinExistence type="predicted"/>
<feature type="coiled-coil region" evidence="1">
    <location>
        <begin position="70"/>
        <end position="97"/>
    </location>
</feature>
<evidence type="ECO:0000313" key="4">
    <source>
        <dbReference type="Proteomes" id="UP000594681"/>
    </source>
</evidence>
<evidence type="ECO:0000256" key="1">
    <source>
        <dbReference type="SAM" id="Coils"/>
    </source>
</evidence>
<dbReference type="EMBL" id="CP064954">
    <property type="protein sequence ID" value="QPK79867.1"/>
    <property type="molecule type" value="Genomic_DNA"/>
</dbReference>
<dbReference type="KEGG" id="cliz:G7Y31_04000"/>
<keyword evidence="2" id="KW-1133">Transmembrane helix</keyword>
<dbReference type="Proteomes" id="UP000594681">
    <property type="component" value="Chromosome"/>
</dbReference>
<protein>
    <submittedName>
        <fullName evidence="3">Septum formation initiator family protein</fullName>
    </submittedName>
</protein>
<evidence type="ECO:0000313" key="3">
    <source>
        <dbReference type="EMBL" id="QPK79867.1"/>
    </source>
</evidence>
<sequence>MAQERKARKFHRNTVPVASRAADRVVEPARPAQRSRLDMAGVAVIVASIVMVMVTIAVPLNNFYSGNAELARLEESISAKAAEKERLLEEIDKYESSSYIEQEARRRLGVVKPGETAYRILDPQMTQGDTLTTEKREEQDTRVWYEVLWDSVATAPESMTQ</sequence>
<reference evidence="3 4" key="1">
    <citation type="submission" date="2020-11" db="EMBL/GenBank/DDBJ databases">
        <title>Corynebacterium sp. ZJ-599.</title>
        <authorList>
            <person name="Zhou J."/>
        </authorList>
    </citation>
    <scope>NUCLEOTIDE SEQUENCE [LARGE SCALE GENOMIC DNA]</scope>
    <source>
        <strain evidence="3 4">ZJ-599</strain>
    </source>
</reference>
<feature type="transmembrane region" description="Helical" evidence="2">
    <location>
        <begin position="40"/>
        <end position="60"/>
    </location>
</feature>